<evidence type="ECO:0000313" key="3">
    <source>
        <dbReference type="EMBL" id="RUS76772.1"/>
    </source>
</evidence>
<comment type="caution">
    <text evidence="3">The sequence shown here is derived from an EMBL/GenBank/DDBJ whole genome shotgun (WGS) entry which is preliminary data.</text>
</comment>
<dbReference type="OrthoDB" id="6155123at2759"/>
<accession>A0A433T5K7</accession>
<evidence type="ECO:0000313" key="4">
    <source>
        <dbReference type="Proteomes" id="UP000271974"/>
    </source>
</evidence>
<dbReference type="SUPFAM" id="SSF90188">
    <property type="entry name" value="Somatomedin B domain"/>
    <property type="match status" value="1"/>
</dbReference>
<evidence type="ECO:0000256" key="1">
    <source>
        <dbReference type="ARBA" id="ARBA00023157"/>
    </source>
</evidence>
<dbReference type="Proteomes" id="UP000271974">
    <property type="component" value="Unassembled WGS sequence"/>
</dbReference>
<dbReference type="InterPro" id="IPR001212">
    <property type="entry name" value="Somatomedin_B_dom"/>
</dbReference>
<dbReference type="AlphaFoldDB" id="A0A433T5K7"/>
<organism evidence="3 4">
    <name type="scientific">Elysia chlorotica</name>
    <name type="common">Eastern emerald elysia</name>
    <name type="synonym">Sea slug</name>
    <dbReference type="NCBI Taxonomy" id="188477"/>
    <lineage>
        <taxon>Eukaryota</taxon>
        <taxon>Metazoa</taxon>
        <taxon>Spiralia</taxon>
        <taxon>Lophotrochozoa</taxon>
        <taxon>Mollusca</taxon>
        <taxon>Gastropoda</taxon>
        <taxon>Heterobranchia</taxon>
        <taxon>Euthyneura</taxon>
        <taxon>Panpulmonata</taxon>
        <taxon>Sacoglossa</taxon>
        <taxon>Placobranchoidea</taxon>
        <taxon>Plakobranchidae</taxon>
        <taxon>Elysia</taxon>
    </lineage>
</organism>
<dbReference type="EMBL" id="RQTK01000636">
    <property type="protein sequence ID" value="RUS76772.1"/>
    <property type="molecule type" value="Genomic_DNA"/>
</dbReference>
<keyword evidence="4" id="KW-1185">Reference proteome</keyword>
<name>A0A433T5K7_ELYCH</name>
<feature type="domain" description="SMB" evidence="2">
    <location>
        <begin position="14"/>
        <end position="54"/>
    </location>
</feature>
<reference evidence="3 4" key="1">
    <citation type="submission" date="2019-01" db="EMBL/GenBank/DDBJ databases">
        <title>A draft genome assembly of the solar-powered sea slug Elysia chlorotica.</title>
        <authorList>
            <person name="Cai H."/>
            <person name="Li Q."/>
            <person name="Fang X."/>
            <person name="Li J."/>
            <person name="Curtis N.E."/>
            <person name="Altenburger A."/>
            <person name="Shibata T."/>
            <person name="Feng M."/>
            <person name="Maeda T."/>
            <person name="Schwartz J.A."/>
            <person name="Shigenobu S."/>
            <person name="Lundholm N."/>
            <person name="Nishiyama T."/>
            <person name="Yang H."/>
            <person name="Hasebe M."/>
            <person name="Li S."/>
            <person name="Pierce S.K."/>
            <person name="Wang J."/>
        </authorList>
    </citation>
    <scope>NUCLEOTIDE SEQUENCE [LARGE SCALE GENOMIC DNA]</scope>
    <source>
        <strain evidence="3">EC2010</strain>
        <tissue evidence="3">Whole organism of an adult</tissue>
    </source>
</reference>
<gene>
    <name evidence="3" type="ORF">EGW08_015449</name>
</gene>
<protein>
    <recommendedName>
        <fullName evidence="2">SMB domain-containing protein</fullName>
    </recommendedName>
</protein>
<sequence>MTTRGLDEEEEQSLIYTCANRCGQESLFPCSCGALCVVYDTCCEKFYQDCPHIVQDARSRFGDLISSSKICKSDLFLISSCPSQSEPQAHGMDTDDLGRTDLGKEVVSEASAIVRFQHTTKAGPLTTSVTMKSPLESMARRLMNAALGAPVTDASSGITYTNKTIYECHTHKEDKFFVWSLQLNYVYANPQSLEDLKYLKDLDSYEPPFNSAVLSRHFCMANLVETCPATWHPQKGEEHFDTKCSEFFSLTSLSGIAYLLYRNRFCAYCNEGKNQTFVLRDSVSTAPRGYQLRMVMTINQLGHYSIKVMHPDFVEDIIVPWSTVSCKLVSKSSQDLVQGKLSSISSDDRSVCSVKCSSSVFTLSQDGYCKGPGLAQVAVSDDGLPPLCPVVLQHLATFISCGLQSMIKSMPHAEFQRPVISVQTDTKTLKSLYIVELAVHTPMQYRNFFASTDEEGITNWRHLEVLAKSLKHYRRSHDLCTASDSSKDKSNRKQVTPLPFEERLGTSQSMNKSFNLLEERVGPVVDTHNVTTLCMTAINSPQYYEDAVLICRKAVVYTQDADAIADFLDSPCFSHLEKMRLERNTGRNILNNTEGSLHKIWILVAGVAVVVVAKRQD</sequence>
<dbReference type="PROSITE" id="PS50958">
    <property type="entry name" value="SMB_2"/>
    <property type="match status" value="1"/>
</dbReference>
<proteinExistence type="predicted"/>
<evidence type="ECO:0000259" key="2">
    <source>
        <dbReference type="PROSITE" id="PS50958"/>
    </source>
</evidence>
<keyword evidence="1" id="KW-1015">Disulfide bond</keyword>
<dbReference type="InterPro" id="IPR036024">
    <property type="entry name" value="Somatomedin_B-like_dom_sf"/>
</dbReference>